<dbReference type="SUPFAM" id="SSF52540">
    <property type="entry name" value="P-loop containing nucleoside triphosphate hydrolases"/>
    <property type="match status" value="1"/>
</dbReference>
<dbReference type="PANTHER" id="PTHR11070">
    <property type="entry name" value="UVRD / RECB / PCRA DNA HELICASE FAMILY MEMBER"/>
    <property type="match status" value="1"/>
</dbReference>
<dbReference type="PANTHER" id="PTHR11070:SF3">
    <property type="entry name" value="DNA 3'-5' HELICASE"/>
    <property type="match status" value="1"/>
</dbReference>
<dbReference type="GO" id="GO:0000725">
    <property type="term" value="P:recombinational repair"/>
    <property type="evidence" value="ECO:0007669"/>
    <property type="project" value="TreeGrafter"/>
</dbReference>
<dbReference type="GO" id="GO:0005829">
    <property type="term" value="C:cytosol"/>
    <property type="evidence" value="ECO:0007669"/>
    <property type="project" value="TreeGrafter"/>
</dbReference>
<proteinExistence type="predicted"/>
<keyword evidence="2 5" id="KW-0378">Hydrolase</keyword>
<dbReference type="GO" id="GO:0003677">
    <property type="term" value="F:DNA binding"/>
    <property type="evidence" value="ECO:0007669"/>
    <property type="project" value="InterPro"/>
</dbReference>
<evidence type="ECO:0000256" key="5">
    <source>
        <dbReference type="PROSITE-ProRule" id="PRU00560"/>
    </source>
</evidence>
<feature type="domain" description="UvrD-like helicase ATP-binding" evidence="6">
    <location>
        <begin position="8"/>
        <end position="253"/>
    </location>
</feature>
<sequence>MDQGGLKLEPEVVDVLKHVSDGKSFLLSGGAGSGKTYSLVQIIGELLRTDPSAFIACITYTNAAVREIESRISNERLSVSTIHDFLWSAISPYQAALRTVLIELMGCEPPKINPGSTVVSDDMFSGKTIEYKEYRILDQGIISHDEIIILARGIFEKYPKIRDIMRDKFRYILVDEYQDTAPDVVTILLDHLSQSSRKGVCGFFGDTMQSIYDEGVGSIQSYVDSKMVAEVKKRQNRRNPRLVYELANQLRTDGLLQHASEDENAPNMNGSTAKEGTIHFYYSFGETDKLGEVRKILKWNFDEVLETKELNLTHNLIAPQAGFSNLMEIYDKDGVLAFRDRLVSFIKKYDDLECYDGFTFGEVVTALQKNKAGKELASVSPTSQMQKFIDTHPGLLDEAKEHDFNVFRRMYVDKDLLIDDKKQSEEDIARKGSQRCDFIKHVFKIQTVVHLYEQRRYNEFLRRTEFQLNRVDDKVRLKRCIETIGAMRNSPIIDVIDFAHEHGLCVKDDRFHEFRQRKGYLFNRLVGVEYLAYKNLYEYLEGRTAYSTQHKIKRSRI</sequence>
<keyword evidence="1 5" id="KW-0547">Nucleotide-binding</keyword>
<name>A0A4U9VIY6_SERFO</name>
<evidence type="ECO:0000259" key="6">
    <source>
        <dbReference type="PROSITE" id="PS51198"/>
    </source>
</evidence>
<dbReference type="EC" id="3.6.4.12" evidence="7"/>
<evidence type="ECO:0000256" key="4">
    <source>
        <dbReference type="ARBA" id="ARBA00022840"/>
    </source>
</evidence>
<dbReference type="GO" id="GO:0016787">
    <property type="term" value="F:hydrolase activity"/>
    <property type="evidence" value="ECO:0007669"/>
    <property type="project" value="UniProtKB-UniRule"/>
</dbReference>
<dbReference type="PROSITE" id="PS51198">
    <property type="entry name" value="UVRD_HELICASE_ATP_BIND"/>
    <property type="match status" value="1"/>
</dbReference>
<dbReference type="InterPro" id="IPR000212">
    <property type="entry name" value="DNA_helicase_UvrD/REP"/>
</dbReference>
<evidence type="ECO:0000313" key="7">
    <source>
        <dbReference type="EMBL" id="VTR43304.1"/>
    </source>
</evidence>
<evidence type="ECO:0000256" key="2">
    <source>
        <dbReference type="ARBA" id="ARBA00022801"/>
    </source>
</evidence>
<dbReference type="GO" id="GO:0005524">
    <property type="term" value="F:ATP binding"/>
    <property type="evidence" value="ECO:0007669"/>
    <property type="project" value="UniProtKB-UniRule"/>
</dbReference>
<dbReference type="Gene3D" id="3.40.50.300">
    <property type="entry name" value="P-loop containing nucleotide triphosphate hydrolases"/>
    <property type="match status" value="1"/>
</dbReference>
<organism evidence="7">
    <name type="scientific">Serratia fonticola</name>
    <dbReference type="NCBI Taxonomy" id="47917"/>
    <lineage>
        <taxon>Bacteria</taxon>
        <taxon>Pseudomonadati</taxon>
        <taxon>Pseudomonadota</taxon>
        <taxon>Gammaproteobacteria</taxon>
        <taxon>Enterobacterales</taxon>
        <taxon>Yersiniaceae</taxon>
        <taxon>Serratia</taxon>
    </lineage>
</organism>
<dbReference type="EMBL" id="CABEEZ010000108">
    <property type="protein sequence ID" value="VTR43304.1"/>
    <property type="molecule type" value="Genomic_DNA"/>
</dbReference>
<dbReference type="AlphaFoldDB" id="A0A4U9VIY6"/>
<evidence type="ECO:0000256" key="3">
    <source>
        <dbReference type="ARBA" id="ARBA00022806"/>
    </source>
</evidence>
<accession>A0A4U9VIY6</accession>
<evidence type="ECO:0000256" key="1">
    <source>
        <dbReference type="ARBA" id="ARBA00022741"/>
    </source>
</evidence>
<reference evidence="7" key="1">
    <citation type="submission" date="2019-05" db="EMBL/GenBank/DDBJ databases">
        <authorList>
            <consortium name="Pathogen Informatics"/>
        </authorList>
    </citation>
    <scope>NUCLEOTIDE SEQUENCE [LARGE SCALE GENOMIC DNA]</scope>
    <source>
        <strain evidence="7">NCTC12965</strain>
    </source>
</reference>
<dbReference type="Pfam" id="PF13245">
    <property type="entry name" value="AAA_19"/>
    <property type="match status" value="1"/>
</dbReference>
<keyword evidence="3 5" id="KW-0347">Helicase</keyword>
<dbReference type="GO" id="GO:0043138">
    <property type="term" value="F:3'-5' DNA helicase activity"/>
    <property type="evidence" value="ECO:0007669"/>
    <property type="project" value="TreeGrafter"/>
</dbReference>
<protein>
    <submittedName>
        <fullName evidence="7">ATP-dependent DNA helicase pcrA</fullName>
        <ecNumber evidence="7">3.6.4.12</ecNumber>
    </submittedName>
</protein>
<dbReference type="InterPro" id="IPR014016">
    <property type="entry name" value="UvrD-like_ATP-bd"/>
</dbReference>
<keyword evidence="4 5" id="KW-0067">ATP-binding</keyword>
<feature type="binding site" evidence="5">
    <location>
        <begin position="29"/>
        <end position="36"/>
    </location>
    <ligand>
        <name>ATP</name>
        <dbReference type="ChEBI" id="CHEBI:30616"/>
    </ligand>
</feature>
<dbReference type="InterPro" id="IPR027417">
    <property type="entry name" value="P-loop_NTPase"/>
</dbReference>
<gene>
    <name evidence="7" type="primary">pcrA</name>
    <name evidence="7" type="ORF">NCTC12965_04934</name>
</gene>